<keyword evidence="2" id="KW-0677">Repeat</keyword>
<gene>
    <name evidence="4" type="ORF">HINF_LOCUS2853</name>
    <name evidence="5" type="ORF">HINF_LOCUS68743</name>
</gene>
<dbReference type="PANTHER" id="PTHR46652">
    <property type="entry name" value="LEUCINE-RICH REPEAT AND IQ DOMAIN-CONTAINING PROTEIN 1-RELATED"/>
    <property type="match status" value="1"/>
</dbReference>
<evidence type="ECO:0000313" key="5">
    <source>
        <dbReference type="EMBL" id="CAL6097091.1"/>
    </source>
</evidence>
<dbReference type="InterPro" id="IPR032675">
    <property type="entry name" value="LRR_dom_sf"/>
</dbReference>
<accession>A0AA86TJW3</accession>
<organism evidence="4">
    <name type="scientific">Hexamita inflata</name>
    <dbReference type="NCBI Taxonomy" id="28002"/>
    <lineage>
        <taxon>Eukaryota</taxon>
        <taxon>Metamonada</taxon>
        <taxon>Diplomonadida</taxon>
        <taxon>Hexamitidae</taxon>
        <taxon>Hexamitinae</taxon>
        <taxon>Hexamita</taxon>
    </lineage>
</organism>
<dbReference type="InterPro" id="IPR001611">
    <property type="entry name" value="Leu-rich_rpt"/>
</dbReference>
<name>A0AA86TJW3_9EUKA</name>
<feature type="region of interest" description="Disordered" evidence="3">
    <location>
        <begin position="1"/>
        <end position="34"/>
    </location>
</feature>
<evidence type="ECO:0000256" key="3">
    <source>
        <dbReference type="SAM" id="MobiDB-lite"/>
    </source>
</evidence>
<dbReference type="PANTHER" id="PTHR46652:SF3">
    <property type="entry name" value="LEUCINE-RICH REPEAT-CONTAINING PROTEIN 9"/>
    <property type="match status" value="1"/>
</dbReference>
<dbReference type="PROSITE" id="PS51450">
    <property type="entry name" value="LRR"/>
    <property type="match status" value="7"/>
</dbReference>
<dbReference type="Gene3D" id="3.80.10.10">
    <property type="entry name" value="Ribonuclease Inhibitor"/>
    <property type="match status" value="1"/>
</dbReference>
<evidence type="ECO:0000256" key="1">
    <source>
        <dbReference type="ARBA" id="ARBA00022614"/>
    </source>
</evidence>
<dbReference type="SUPFAM" id="SSF52058">
    <property type="entry name" value="L domain-like"/>
    <property type="match status" value="1"/>
</dbReference>
<comment type="caution">
    <text evidence="4">The sequence shown here is derived from an EMBL/GenBank/DDBJ whole genome shotgun (WGS) entry which is preliminary data.</text>
</comment>
<dbReference type="EMBL" id="CAXDID020000491">
    <property type="protein sequence ID" value="CAL6097091.1"/>
    <property type="molecule type" value="Genomic_DNA"/>
</dbReference>
<sequence length="446" mass="51789">MISQSRFSDEGKENQQEYEEYEETHQESDVQKGFNDEQYETEMNALYQDDVQYQEDGIKSFGADSDNHIKTLGFLQKFNVTQISLTDCYNVILTNPPTQVTKLIVNFCNIKSLDGLQDMIHLQILNLSHNKIKDIKLLGTLKSLKDLNIADNKLTDISQLKNITTLIQLNIRSNKIDDISVIQSLNNLENLDYFYHNKIQDITVLLYFTKFKEINMSYNKINNISALKNLPELKCLCLCQNNIKDISVLQYLPNLENLDLSKNYISNISVLKTLITLKIVNLSYNPITNFNFIKYLKNLSSLNLNSCNIVDITFLKGLSCLKAVQLEENKIINISSLKYLEFNELDLRYNRLSNFSDIQQHKNYNRYMIDGQIEATPKLVHKSNNMAAIFDITEIIEELQNKQQKNYHFAKVQGIINLRLQHTISDHMQFTNKIVNLLNQIQNIDQ</sequence>
<dbReference type="AlphaFoldDB" id="A0AA86TJW3"/>
<proteinExistence type="predicted"/>
<keyword evidence="6" id="KW-1185">Reference proteome</keyword>
<dbReference type="InterPro" id="IPR050836">
    <property type="entry name" value="SDS22/Internalin_LRR"/>
</dbReference>
<dbReference type="EMBL" id="CATOUU010000066">
    <property type="protein sequence ID" value="CAI9915208.1"/>
    <property type="molecule type" value="Genomic_DNA"/>
</dbReference>
<evidence type="ECO:0000256" key="2">
    <source>
        <dbReference type="ARBA" id="ARBA00022737"/>
    </source>
</evidence>
<evidence type="ECO:0000313" key="6">
    <source>
        <dbReference type="Proteomes" id="UP001642409"/>
    </source>
</evidence>
<protein>
    <submittedName>
        <fullName evidence="4">Leucine-rich repeat domain-containing protein</fullName>
    </submittedName>
    <submittedName>
        <fullName evidence="5">Leucine-rich_repeat domain-containing protein</fullName>
    </submittedName>
</protein>
<dbReference type="Pfam" id="PF12799">
    <property type="entry name" value="LRR_4"/>
    <property type="match status" value="2"/>
</dbReference>
<reference evidence="4" key="1">
    <citation type="submission" date="2023-06" db="EMBL/GenBank/DDBJ databases">
        <authorList>
            <person name="Kurt Z."/>
        </authorList>
    </citation>
    <scope>NUCLEOTIDE SEQUENCE</scope>
</reference>
<dbReference type="Proteomes" id="UP001642409">
    <property type="component" value="Unassembled WGS sequence"/>
</dbReference>
<keyword evidence="1" id="KW-0433">Leucine-rich repeat</keyword>
<dbReference type="InterPro" id="IPR025875">
    <property type="entry name" value="Leu-rich_rpt_4"/>
</dbReference>
<reference evidence="5 6" key="2">
    <citation type="submission" date="2024-07" db="EMBL/GenBank/DDBJ databases">
        <authorList>
            <person name="Akdeniz Z."/>
        </authorList>
    </citation>
    <scope>NUCLEOTIDE SEQUENCE [LARGE SCALE GENOMIC DNA]</scope>
</reference>
<evidence type="ECO:0000313" key="4">
    <source>
        <dbReference type="EMBL" id="CAI9915208.1"/>
    </source>
</evidence>